<dbReference type="GO" id="GO:0046872">
    <property type="term" value="F:metal ion binding"/>
    <property type="evidence" value="ECO:0007669"/>
    <property type="project" value="UniProtKB-KW"/>
</dbReference>
<dbReference type="InterPro" id="IPR023404">
    <property type="entry name" value="rSAM_horseshoe"/>
</dbReference>
<feature type="domain" description="Radical SAM core" evidence="6">
    <location>
        <begin position="151"/>
        <end position="380"/>
    </location>
</feature>
<dbReference type="SMART" id="SM00729">
    <property type="entry name" value="Elp3"/>
    <property type="match status" value="1"/>
</dbReference>
<dbReference type="PROSITE" id="PS51918">
    <property type="entry name" value="RADICAL_SAM"/>
    <property type="match status" value="1"/>
</dbReference>
<evidence type="ECO:0000256" key="4">
    <source>
        <dbReference type="ARBA" id="ARBA00023004"/>
    </source>
</evidence>
<comment type="cofactor">
    <cofactor evidence="1">
        <name>[4Fe-4S] cluster</name>
        <dbReference type="ChEBI" id="CHEBI:49883"/>
    </cofactor>
</comment>
<evidence type="ECO:0000256" key="3">
    <source>
        <dbReference type="ARBA" id="ARBA00022723"/>
    </source>
</evidence>
<dbReference type="InterPro" id="IPR006638">
    <property type="entry name" value="Elp3/MiaA/NifB-like_rSAM"/>
</dbReference>
<dbReference type="Pfam" id="PF04055">
    <property type="entry name" value="Radical_SAM"/>
    <property type="match status" value="1"/>
</dbReference>
<dbReference type="GO" id="GO:0051539">
    <property type="term" value="F:4 iron, 4 sulfur cluster binding"/>
    <property type="evidence" value="ECO:0007669"/>
    <property type="project" value="UniProtKB-KW"/>
</dbReference>
<evidence type="ECO:0000313" key="7">
    <source>
        <dbReference type="EMBL" id="PIY89118.1"/>
    </source>
</evidence>
<dbReference type="Gene3D" id="3.40.50.280">
    <property type="entry name" value="Cobalamin-binding domain"/>
    <property type="match status" value="1"/>
</dbReference>
<organism evidence="7 8">
    <name type="scientific">Candidatus Nealsonbacteria bacterium CG_4_10_14_0_8_um_filter_37_14</name>
    <dbReference type="NCBI Taxonomy" id="1974684"/>
    <lineage>
        <taxon>Bacteria</taxon>
        <taxon>Candidatus Nealsoniibacteriota</taxon>
    </lineage>
</organism>
<keyword evidence="4" id="KW-0408">Iron</keyword>
<evidence type="ECO:0000256" key="2">
    <source>
        <dbReference type="ARBA" id="ARBA00022691"/>
    </source>
</evidence>
<sequence length="397" mass="46185">MKAILIIPDRPYLLNQKSLPHLGCLYLVYVLKENGYEVEILDFADGWRFVEADFYGISIVTPDFLRAKEILKWLKEKGAERVTAGGPHVSICPQESLDAGFDKVSIGDGELTIQKLAIAKGEKVIEGWAKNIDDFYPDRKAIDLWQYEFYINNVRATPMMTARGCIWGKCAFCCRWDKGIRFCSIQHIKREIQEIADIGFRAIMIYDDEFFAFPKRDLQIARLLKKYGMTWRCFSRSDLILRNKELIKFAAKNGLREVLIGVESANDEILKSIEKGTSVEMNKEAIKFLHSSGINVKCAMIVGLPGENEKSLEKMWQFCEEVEPYTYDFDFTIYAPLPESKIWKNPENYDISFDKNYLPYKTKPNEYKCMVRTKNLSGEELLLWRKNLEKRFKKILR</sequence>
<evidence type="ECO:0000256" key="1">
    <source>
        <dbReference type="ARBA" id="ARBA00001966"/>
    </source>
</evidence>
<dbReference type="SUPFAM" id="SSF102114">
    <property type="entry name" value="Radical SAM enzymes"/>
    <property type="match status" value="1"/>
</dbReference>
<proteinExistence type="predicted"/>
<dbReference type="Pfam" id="PF02310">
    <property type="entry name" value="B12-binding"/>
    <property type="match status" value="1"/>
</dbReference>
<dbReference type="InterPro" id="IPR007197">
    <property type="entry name" value="rSAM"/>
</dbReference>
<evidence type="ECO:0000256" key="5">
    <source>
        <dbReference type="ARBA" id="ARBA00023014"/>
    </source>
</evidence>
<dbReference type="InterPro" id="IPR006158">
    <property type="entry name" value="Cobalamin-bd"/>
</dbReference>
<gene>
    <name evidence="7" type="ORF">COY73_01865</name>
</gene>
<dbReference type="SUPFAM" id="SSF52242">
    <property type="entry name" value="Cobalamin (vitamin B12)-binding domain"/>
    <property type="match status" value="1"/>
</dbReference>
<dbReference type="AlphaFoldDB" id="A0A2M7R6C2"/>
<dbReference type="Gene3D" id="3.80.30.20">
    <property type="entry name" value="tm_1862 like domain"/>
    <property type="match status" value="1"/>
</dbReference>
<dbReference type="InterPro" id="IPR058240">
    <property type="entry name" value="rSAM_sf"/>
</dbReference>
<accession>A0A2M7R6C2</accession>
<dbReference type="SFLD" id="SFLDS00029">
    <property type="entry name" value="Radical_SAM"/>
    <property type="match status" value="1"/>
</dbReference>
<dbReference type="GO" id="GO:0031419">
    <property type="term" value="F:cobalamin binding"/>
    <property type="evidence" value="ECO:0007669"/>
    <property type="project" value="InterPro"/>
</dbReference>
<protein>
    <recommendedName>
        <fullName evidence="6">Radical SAM core domain-containing protein</fullName>
    </recommendedName>
</protein>
<dbReference type="InterPro" id="IPR036724">
    <property type="entry name" value="Cobalamin-bd_sf"/>
</dbReference>
<keyword evidence="3" id="KW-0479">Metal-binding</keyword>
<dbReference type="PANTHER" id="PTHR43409">
    <property type="entry name" value="ANAEROBIC MAGNESIUM-PROTOPORPHYRIN IX MONOMETHYL ESTER CYCLASE-RELATED"/>
    <property type="match status" value="1"/>
</dbReference>
<dbReference type="CDD" id="cd01335">
    <property type="entry name" value="Radical_SAM"/>
    <property type="match status" value="1"/>
</dbReference>
<keyword evidence="5" id="KW-0411">Iron-sulfur</keyword>
<evidence type="ECO:0000313" key="8">
    <source>
        <dbReference type="Proteomes" id="UP000230767"/>
    </source>
</evidence>
<dbReference type="EMBL" id="PFLW01000048">
    <property type="protein sequence ID" value="PIY89118.1"/>
    <property type="molecule type" value="Genomic_DNA"/>
</dbReference>
<dbReference type="SFLD" id="SFLDG01123">
    <property type="entry name" value="methyltransferase_(Class_B)"/>
    <property type="match status" value="1"/>
</dbReference>
<reference evidence="8" key="1">
    <citation type="submission" date="2017-09" db="EMBL/GenBank/DDBJ databases">
        <title>Depth-based differentiation of microbial function through sediment-hosted aquifers and enrichment of novel symbionts in the deep terrestrial subsurface.</title>
        <authorList>
            <person name="Probst A.J."/>
            <person name="Ladd B."/>
            <person name="Jarett J.K."/>
            <person name="Geller-Mcgrath D.E."/>
            <person name="Sieber C.M.K."/>
            <person name="Emerson J.B."/>
            <person name="Anantharaman K."/>
            <person name="Thomas B.C."/>
            <person name="Malmstrom R."/>
            <person name="Stieglmeier M."/>
            <person name="Klingl A."/>
            <person name="Woyke T."/>
            <person name="Ryan C.M."/>
            <person name="Banfield J.F."/>
        </authorList>
    </citation>
    <scope>NUCLEOTIDE SEQUENCE [LARGE SCALE GENOMIC DNA]</scope>
</reference>
<dbReference type="GO" id="GO:0003824">
    <property type="term" value="F:catalytic activity"/>
    <property type="evidence" value="ECO:0007669"/>
    <property type="project" value="InterPro"/>
</dbReference>
<dbReference type="Proteomes" id="UP000230767">
    <property type="component" value="Unassembled WGS sequence"/>
</dbReference>
<evidence type="ECO:0000259" key="6">
    <source>
        <dbReference type="PROSITE" id="PS51918"/>
    </source>
</evidence>
<dbReference type="SFLD" id="SFLDG01082">
    <property type="entry name" value="B12-binding_domain_containing"/>
    <property type="match status" value="1"/>
</dbReference>
<dbReference type="InterPro" id="IPR034466">
    <property type="entry name" value="Methyltransferase_Class_B"/>
</dbReference>
<comment type="caution">
    <text evidence="7">The sequence shown here is derived from an EMBL/GenBank/DDBJ whole genome shotgun (WGS) entry which is preliminary data.</text>
</comment>
<keyword evidence="2" id="KW-0949">S-adenosyl-L-methionine</keyword>
<name>A0A2M7R6C2_9BACT</name>
<dbReference type="InterPro" id="IPR051198">
    <property type="entry name" value="BchE-like"/>
</dbReference>